<keyword evidence="2" id="KW-1185">Reference proteome</keyword>
<evidence type="ECO:0000313" key="1">
    <source>
        <dbReference type="EMBL" id="CAH6719423.1"/>
    </source>
</evidence>
<protein>
    <submittedName>
        <fullName evidence="1">Uncharacterized protein</fullName>
    </submittedName>
</protein>
<reference evidence="1" key="1">
    <citation type="submission" date="2022-06" db="EMBL/GenBank/DDBJ databases">
        <authorList>
            <person name="Legras J.-L."/>
            <person name="Devillers H."/>
            <person name="Grondin C."/>
        </authorList>
    </citation>
    <scope>NUCLEOTIDE SEQUENCE</scope>
    <source>
        <strain evidence="1">CLIB 1444</strain>
    </source>
</reference>
<dbReference type="Proteomes" id="UP001152531">
    <property type="component" value="Unassembled WGS sequence"/>
</dbReference>
<dbReference type="EMBL" id="CALSDN010000002">
    <property type="protein sequence ID" value="CAH6719423.1"/>
    <property type="molecule type" value="Genomic_DNA"/>
</dbReference>
<name>A0ACA9Y382_9ASCO</name>
<accession>A0ACA9Y382</accession>
<gene>
    <name evidence="1" type="ORF">CLIB1444_02S08240</name>
</gene>
<organism evidence="1 2">
    <name type="scientific">[Candida] jaroonii</name>
    <dbReference type="NCBI Taxonomy" id="467808"/>
    <lineage>
        <taxon>Eukaryota</taxon>
        <taxon>Fungi</taxon>
        <taxon>Dikarya</taxon>
        <taxon>Ascomycota</taxon>
        <taxon>Saccharomycotina</taxon>
        <taxon>Pichiomycetes</taxon>
        <taxon>Debaryomycetaceae</taxon>
        <taxon>Yamadazyma</taxon>
    </lineage>
</organism>
<comment type="caution">
    <text evidence="1">The sequence shown here is derived from an EMBL/GenBank/DDBJ whole genome shotgun (WGS) entry which is preliminary data.</text>
</comment>
<proteinExistence type="predicted"/>
<evidence type="ECO:0000313" key="2">
    <source>
        <dbReference type="Proteomes" id="UP001152531"/>
    </source>
</evidence>
<sequence length="572" mass="65251">MKLEININDDLPSLIKLNKLQAIENSSSTTRMVNRCWRLNQTYNKKIFKDGDYFKDLNDDFKPPLISNDTSNTLLSKVSKLSLYTPSDDDEYYKKKSMRTKLNTIEDNEDDKKIFYIDNTPSPEYKNSNNSQSDLTFSKVEKPGMKRQDSLFSNFNLQRSLKQDLYINEENESESEIDESESEIDESEIDESEIDESEIDESEIDESEDVSEIDESEVDEVKDTLSPMNNSSSLHSRQFSNHRSRANSQLTNSQINSQIGSQVNSTTNSTSKKMNQSISSIRRSDDSEWLSVSSEEEEEVQPINFSKRGTSDLSSSQPRSLLSGLFLNEMKGHITSQMRSHRSENDGGDDNDKPQLKRSSTTGIITLGEKNDKIKIQRPSIMFQKKITSMTDIKPLIEGKEIDFQCDDCHNDDKDWKPTSIVGISDFNASFKNHETSNVSESLNKYQTKSLLSLPSFFSKRSASSERFKIERTPSGERTPKISRPSSTIPEPSFLPTQIDNPSTEEFDVPKLITRDTKNIDLKTKEFSKSLKDSLNIDNKLGKVPLSNKILPNNNVNFIIEDDVDDYHSKGW</sequence>